<evidence type="ECO:0000313" key="1">
    <source>
        <dbReference type="EMBL" id="KAF8486262.1"/>
    </source>
</evidence>
<protein>
    <submittedName>
        <fullName evidence="1">Uncharacterized protein</fullName>
    </submittedName>
</protein>
<evidence type="ECO:0000313" key="2">
    <source>
        <dbReference type="Proteomes" id="UP000759537"/>
    </source>
</evidence>
<accession>A0A9P5N4Y5</accession>
<gene>
    <name evidence="1" type="ORF">DFH94DRAFT_711928</name>
</gene>
<organism evidence="1 2">
    <name type="scientific">Russula ochroleuca</name>
    <dbReference type="NCBI Taxonomy" id="152965"/>
    <lineage>
        <taxon>Eukaryota</taxon>
        <taxon>Fungi</taxon>
        <taxon>Dikarya</taxon>
        <taxon>Basidiomycota</taxon>
        <taxon>Agaricomycotina</taxon>
        <taxon>Agaricomycetes</taxon>
        <taxon>Russulales</taxon>
        <taxon>Russulaceae</taxon>
        <taxon>Russula</taxon>
    </lineage>
</organism>
<dbReference type="Proteomes" id="UP000759537">
    <property type="component" value="Unassembled WGS sequence"/>
</dbReference>
<reference evidence="1" key="1">
    <citation type="submission" date="2019-10" db="EMBL/GenBank/DDBJ databases">
        <authorList>
            <consortium name="DOE Joint Genome Institute"/>
            <person name="Kuo A."/>
            <person name="Miyauchi S."/>
            <person name="Kiss E."/>
            <person name="Drula E."/>
            <person name="Kohler A."/>
            <person name="Sanchez-Garcia M."/>
            <person name="Andreopoulos B."/>
            <person name="Barry K.W."/>
            <person name="Bonito G."/>
            <person name="Buee M."/>
            <person name="Carver A."/>
            <person name="Chen C."/>
            <person name="Cichocki N."/>
            <person name="Clum A."/>
            <person name="Culley D."/>
            <person name="Crous P.W."/>
            <person name="Fauchery L."/>
            <person name="Girlanda M."/>
            <person name="Hayes R."/>
            <person name="Keri Z."/>
            <person name="LaButti K."/>
            <person name="Lipzen A."/>
            <person name="Lombard V."/>
            <person name="Magnuson J."/>
            <person name="Maillard F."/>
            <person name="Morin E."/>
            <person name="Murat C."/>
            <person name="Nolan M."/>
            <person name="Ohm R."/>
            <person name="Pangilinan J."/>
            <person name="Pereira M."/>
            <person name="Perotto S."/>
            <person name="Peter M."/>
            <person name="Riley R."/>
            <person name="Sitrit Y."/>
            <person name="Stielow B."/>
            <person name="Szollosi G."/>
            <person name="Zifcakova L."/>
            <person name="Stursova M."/>
            <person name="Spatafora J.W."/>
            <person name="Tedersoo L."/>
            <person name="Vaario L.-M."/>
            <person name="Yamada A."/>
            <person name="Yan M."/>
            <person name="Wang P."/>
            <person name="Xu J."/>
            <person name="Bruns T."/>
            <person name="Baldrian P."/>
            <person name="Vilgalys R."/>
            <person name="Henrissat B."/>
            <person name="Grigoriev I.V."/>
            <person name="Hibbett D."/>
            <person name="Nagy L.G."/>
            <person name="Martin F.M."/>
        </authorList>
    </citation>
    <scope>NUCLEOTIDE SEQUENCE</scope>
    <source>
        <strain evidence="1">Prilba</strain>
    </source>
</reference>
<name>A0A9P5N4Y5_9AGAM</name>
<dbReference type="AlphaFoldDB" id="A0A9P5N4Y5"/>
<comment type="caution">
    <text evidence="1">The sequence shown here is derived from an EMBL/GenBank/DDBJ whole genome shotgun (WGS) entry which is preliminary data.</text>
</comment>
<reference evidence="1" key="2">
    <citation type="journal article" date="2020" name="Nat. Commun.">
        <title>Large-scale genome sequencing of mycorrhizal fungi provides insights into the early evolution of symbiotic traits.</title>
        <authorList>
            <person name="Miyauchi S."/>
            <person name="Kiss E."/>
            <person name="Kuo A."/>
            <person name="Drula E."/>
            <person name="Kohler A."/>
            <person name="Sanchez-Garcia M."/>
            <person name="Morin E."/>
            <person name="Andreopoulos B."/>
            <person name="Barry K.W."/>
            <person name="Bonito G."/>
            <person name="Buee M."/>
            <person name="Carver A."/>
            <person name="Chen C."/>
            <person name="Cichocki N."/>
            <person name="Clum A."/>
            <person name="Culley D."/>
            <person name="Crous P.W."/>
            <person name="Fauchery L."/>
            <person name="Girlanda M."/>
            <person name="Hayes R.D."/>
            <person name="Keri Z."/>
            <person name="LaButti K."/>
            <person name="Lipzen A."/>
            <person name="Lombard V."/>
            <person name="Magnuson J."/>
            <person name="Maillard F."/>
            <person name="Murat C."/>
            <person name="Nolan M."/>
            <person name="Ohm R.A."/>
            <person name="Pangilinan J."/>
            <person name="Pereira M.F."/>
            <person name="Perotto S."/>
            <person name="Peter M."/>
            <person name="Pfister S."/>
            <person name="Riley R."/>
            <person name="Sitrit Y."/>
            <person name="Stielow J.B."/>
            <person name="Szollosi G."/>
            <person name="Zifcakova L."/>
            <person name="Stursova M."/>
            <person name="Spatafora J.W."/>
            <person name="Tedersoo L."/>
            <person name="Vaario L.M."/>
            <person name="Yamada A."/>
            <person name="Yan M."/>
            <person name="Wang P."/>
            <person name="Xu J."/>
            <person name="Bruns T."/>
            <person name="Baldrian P."/>
            <person name="Vilgalys R."/>
            <person name="Dunand C."/>
            <person name="Henrissat B."/>
            <person name="Grigoriev I.V."/>
            <person name="Hibbett D."/>
            <person name="Nagy L.G."/>
            <person name="Martin F.M."/>
        </authorList>
    </citation>
    <scope>NUCLEOTIDE SEQUENCE</scope>
    <source>
        <strain evidence="1">Prilba</strain>
    </source>
</reference>
<sequence>MAFSGINHLARIIIRTRRTACNSYNYSNSDKFSLSSFDVDDGAAQYTKTFLFSYMDCLSHRRSVRFMSPLSRKWRSGGGGRALSPDVSASLAMSICHVLIIVLFCDLIAYQDGVRSLVSTTTFADRNLHVYIKPSENRSIGGRGGGDARKSLHRTTIAPLEGVKGGEGGGMCALNEPCASFSIFLCCNAQRLCIEQFPGTCPTNAKFHFCIFLYSWGWD</sequence>
<proteinExistence type="predicted"/>
<keyword evidence="2" id="KW-1185">Reference proteome</keyword>
<dbReference type="EMBL" id="WHVB01000002">
    <property type="protein sequence ID" value="KAF8486262.1"/>
    <property type="molecule type" value="Genomic_DNA"/>
</dbReference>